<reference evidence="10 11" key="1">
    <citation type="submission" date="2019-08" db="EMBL/GenBank/DDBJ databases">
        <authorList>
            <person name="Peeters C."/>
        </authorList>
    </citation>
    <scope>NUCLEOTIDE SEQUENCE [LARGE SCALE GENOMIC DNA]</scope>
    <source>
        <strain evidence="10 11">LMG 31013</strain>
    </source>
</reference>
<proteinExistence type="inferred from homology"/>
<evidence type="ECO:0000256" key="8">
    <source>
        <dbReference type="RuleBase" id="RU363032"/>
    </source>
</evidence>
<keyword evidence="11" id="KW-1185">Reference proteome</keyword>
<dbReference type="Gene3D" id="1.10.3720.10">
    <property type="entry name" value="MetI-like"/>
    <property type="match status" value="1"/>
</dbReference>
<dbReference type="CDD" id="cd06261">
    <property type="entry name" value="TM_PBP2"/>
    <property type="match status" value="1"/>
</dbReference>
<feature type="transmembrane region" description="Helical" evidence="8">
    <location>
        <begin position="168"/>
        <end position="189"/>
    </location>
</feature>
<evidence type="ECO:0000256" key="2">
    <source>
        <dbReference type="ARBA" id="ARBA00007069"/>
    </source>
</evidence>
<evidence type="ECO:0000256" key="1">
    <source>
        <dbReference type="ARBA" id="ARBA00004651"/>
    </source>
</evidence>
<sequence>MSAPAIELSAHGGLLQPSYRLSAALLAPSVLVIAVLLGIPLLLLLRYSLNRFVPGEFMVQALTLENYRKFMTDPFYREILVRTVYVGVVSTFAAAVLGFLPAYHIARTQSRRAKSLLIIFVILPLLMGNAVRVAGWLVILGDQGLVNAALRTLGMTTDPVKLLYTQNAVLIGTISVLLPYMIITLHSVIEGISPALEEAALGLGAGHCRMFWRVLLPMAMPGLVVGGVLCFILAMNAYATPLLIGGSTFHMMAPEVYTQISQANNWPFGAAMAFVLMFTTLVLTLVSSWCLSRRSAAAHGA</sequence>
<protein>
    <submittedName>
        <fullName evidence="10">ABC transporter permease</fullName>
    </submittedName>
</protein>
<dbReference type="Pfam" id="PF00528">
    <property type="entry name" value="BPD_transp_1"/>
    <property type="match status" value="1"/>
</dbReference>
<dbReference type="PANTHER" id="PTHR42929">
    <property type="entry name" value="INNER MEMBRANE ABC TRANSPORTER PERMEASE PROTEIN YDCU-RELATED-RELATED"/>
    <property type="match status" value="1"/>
</dbReference>
<feature type="transmembrane region" description="Helical" evidence="8">
    <location>
        <begin position="79"/>
        <end position="103"/>
    </location>
</feature>
<feature type="transmembrane region" description="Helical" evidence="8">
    <location>
        <begin position="210"/>
        <end position="234"/>
    </location>
</feature>
<keyword evidence="5 8" id="KW-0812">Transmembrane</keyword>
<name>A0A5E4WW72_9BURK</name>
<dbReference type="AlphaFoldDB" id="A0A5E4WW72"/>
<comment type="subcellular location">
    <subcellularLocation>
        <location evidence="1 8">Cell membrane</location>
        <topology evidence="1 8">Multi-pass membrane protein</topology>
    </subcellularLocation>
</comment>
<evidence type="ECO:0000256" key="6">
    <source>
        <dbReference type="ARBA" id="ARBA00022989"/>
    </source>
</evidence>
<comment type="similarity">
    <text evidence="2">Belongs to the binding-protein-dependent transport system permease family. CysTW subfamily.</text>
</comment>
<feature type="transmembrane region" description="Helical" evidence="8">
    <location>
        <begin position="21"/>
        <end position="45"/>
    </location>
</feature>
<dbReference type="GO" id="GO:0055085">
    <property type="term" value="P:transmembrane transport"/>
    <property type="evidence" value="ECO:0007669"/>
    <property type="project" value="InterPro"/>
</dbReference>
<keyword evidence="7 8" id="KW-0472">Membrane</keyword>
<evidence type="ECO:0000256" key="5">
    <source>
        <dbReference type="ARBA" id="ARBA00022692"/>
    </source>
</evidence>
<dbReference type="RefSeq" id="WP_246174664.1">
    <property type="nucleotide sequence ID" value="NZ_CABPRU010000009.1"/>
</dbReference>
<evidence type="ECO:0000313" key="10">
    <source>
        <dbReference type="EMBL" id="VVE27970.1"/>
    </source>
</evidence>
<dbReference type="InterPro" id="IPR035906">
    <property type="entry name" value="MetI-like_sf"/>
</dbReference>
<evidence type="ECO:0000259" key="9">
    <source>
        <dbReference type="PROSITE" id="PS50928"/>
    </source>
</evidence>
<evidence type="ECO:0000256" key="4">
    <source>
        <dbReference type="ARBA" id="ARBA00022475"/>
    </source>
</evidence>
<evidence type="ECO:0000256" key="7">
    <source>
        <dbReference type="ARBA" id="ARBA00023136"/>
    </source>
</evidence>
<dbReference type="Proteomes" id="UP000334380">
    <property type="component" value="Unassembled WGS sequence"/>
</dbReference>
<accession>A0A5E4WW72</accession>
<dbReference type="EMBL" id="CABPRU010000009">
    <property type="protein sequence ID" value="VVE27970.1"/>
    <property type="molecule type" value="Genomic_DNA"/>
</dbReference>
<keyword evidence="6 8" id="KW-1133">Transmembrane helix</keyword>
<evidence type="ECO:0000256" key="3">
    <source>
        <dbReference type="ARBA" id="ARBA00022448"/>
    </source>
</evidence>
<organism evidence="10 11">
    <name type="scientific">Pandoraea terrigena</name>
    <dbReference type="NCBI Taxonomy" id="2508292"/>
    <lineage>
        <taxon>Bacteria</taxon>
        <taxon>Pseudomonadati</taxon>
        <taxon>Pseudomonadota</taxon>
        <taxon>Betaproteobacteria</taxon>
        <taxon>Burkholderiales</taxon>
        <taxon>Burkholderiaceae</taxon>
        <taxon>Pandoraea</taxon>
    </lineage>
</organism>
<keyword evidence="3 8" id="KW-0813">Transport</keyword>
<feature type="transmembrane region" description="Helical" evidence="8">
    <location>
        <begin position="115"/>
        <end position="139"/>
    </location>
</feature>
<dbReference type="SUPFAM" id="SSF161098">
    <property type="entry name" value="MetI-like"/>
    <property type="match status" value="1"/>
</dbReference>
<keyword evidence="4" id="KW-1003">Cell membrane</keyword>
<feature type="domain" description="ABC transmembrane type-1" evidence="9">
    <location>
        <begin position="80"/>
        <end position="287"/>
    </location>
</feature>
<evidence type="ECO:0000313" key="11">
    <source>
        <dbReference type="Proteomes" id="UP000334380"/>
    </source>
</evidence>
<dbReference type="InterPro" id="IPR000515">
    <property type="entry name" value="MetI-like"/>
</dbReference>
<dbReference type="PANTHER" id="PTHR42929:SF5">
    <property type="entry name" value="ABC TRANSPORTER PERMEASE PROTEIN"/>
    <property type="match status" value="1"/>
</dbReference>
<gene>
    <name evidence="10" type="ORF">PTE31013_03513</name>
</gene>
<dbReference type="GO" id="GO:0005886">
    <property type="term" value="C:plasma membrane"/>
    <property type="evidence" value="ECO:0007669"/>
    <property type="project" value="UniProtKB-SubCell"/>
</dbReference>
<feature type="transmembrane region" description="Helical" evidence="8">
    <location>
        <begin position="266"/>
        <end position="286"/>
    </location>
</feature>
<dbReference type="PROSITE" id="PS50928">
    <property type="entry name" value="ABC_TM1"/>
    <property type="match status" value="1"/>
</dbReference>